<name>A0A382L6C8_9ZZZZ</name>
<dbReference type="EMBL" id="UINC01084293">
    <property type="protein sequence ID" value="SVC30802.1"/>
    <property type="molecule type" value="Genomic_DNA"/>
</dbReference>
<protein>
    <submittedName>
        <fullName evidence="1">Uncharacterized protein</fullName>
    </submittedName>
</protein>
<reference evidence="1" key="1">
    <citation type="submission" date="2018-05" db="EMBL/GenBank/DDBJ databases">
        <authorList>
            <person name="Lanie J.A."/>
            <person name="Ng W.-L."/>
            <person name="Kazmierczak K.M."/>
            <person name="Andrzejewski T.M."/>
            <person name="Davidsen T.M."/>
            <person name="Wayne K.J."/>
            <person name="Tettelin H."/>
            <person name="Glass J.I."/>
            <person name="Rusch D."/>
            <person name="Podicherti R."/>
            <person name="Tsui H.-C.T."/>
            <person name="Winkler M.E."/>
        </authorList>
    </citation>
    <scope>NUCLEOTIDE SEQUENCE</scope>
</reference>
<evidence type="ECO:0000313" key="1">
    <source>
        <dbReference type="EMBL" id="SVC30802.1"/>
    </source>
</evidence>
<organism evidence="1">
    <name type="scientific">marine metagenome</name>
    <dbReference type="NCBI Taxonomy" id="408172"/>
    <lineage>
        <taxon>unclassified sequences</taxon>
        <taxon>metagenomes</taxon>
        <taxon>ecological metagenomes</taxon>
    </lineage>
</organism>
<sequence>MGEPVRSVSIDFSSNIGLIESTAATDTSGNIDLVFQDQGHLGDAG</sequence>
<proteinExistence type="predicted"/>
<accession>A0A382L6C8</accession>
<feature type="non-terminal residue" evidence="1">
    <location>
        <position position="45"/>
    </location>
</feature>
<dbReference type="AlphaFoldDB" id="A0A382L6C8"/>
<gene>
    <name evidence="1" type="ORF">METZ01_LOCUS283656</name>
</gene>